<dbReference type="AlphaFoldDB" id="A0A6J7F106"/>
<dbReference type="Pfam" id="PF12836">
    <property type="entry name" value="HHH_3"/>
    <property type="match status" value="1"/>
</dbReference>
<accession>A0A6J7F106</accession>
<dbReference type="InterPro" id="IPR019554">
    <property type="entry name" value="Soluble_ligand-bd"/>
</dbReference>
<dbReference type="SMART" id="SM00278">
    <property type="entry name" value="HhH1"/>
    <property type="match status" value="2"/>
</dbReference>
<dbReference type="GO" id="GO:0003677">
    <property type="term" value="F:DNA binding"/>
    <property type="evidence" value="ECO:0007669"/>
    <property type="project" value="InterPro"/>
</dbReference>
<dbReference type="InterPro" id="IPR004509">
    <property type="entry name" value="Competence_ComEA_HhH"/>
</dbReference>
<evidence type="ECO:0000313" key="3">
    <source>
        <dbReference type="EMBL" id="CAB4887408.1"/>
    </source>
</evidence>
<dbReference type="InterPro" id="IPR010994">
    <property type="entry name" value="RuvA_2-like"/>
</dbReference>
<feature type="transmembrane region" description="Helical" evidence="1">
    <location>
        <begin position="20"/>
        <end position="37"/>
    </location>
</feature>
<dbReference type="Gene3D" id="1.10.150.280">
    <property type="entry name" value="AF1531-like domain"/>
    <property type="match status" value="1"/>
</dbReference>
<dbReference type="PANTHER" id="PTHR21180">
    <property type="entry name" value="ENDONUCLEASE/EXONUCLEASE/PHOSPHATASE FAMILY DOMAIN-CONTAINING PROTEIN 1"/>
    <property type="match status" value="1"/>
</dbReference>
<evidence type="ECO:0000256" key="1">
    <source>
        <dbReference type="SAM" id="Phobius"/>
    </source>
</evidence>
<name>A0A6J7F106_9ZZZZ</name>
<dbReference type="EMBL" id="CAFBLZ010000088">
    <property type="protein sequence ID" value="CAB4887408.1"/>
    <property type="molecule type" value="Genomic_DNA"/>
</dbReference>
<proteinExistence type="predicted"/>
<dbReference type="GO" id="GO:0015628">
    <property type="term" value="P:protein secretion by the type II secretion system"/>
    <property type="evidence" value="ECO:0007669"/>
    <property type="project" value="TreeGrafter"/>
</dbReference>
<sequence length="202" mass="21556">MGNIRNWWSNLHYTALQKRSLLIVAGLVLATSSFFILRTSTPSEAITPPPLSMDMADVDLVDMTIDIQGAVLRPGVYQLPMGSRVVDAIKAAGGVTKVGDPSDLNQARKISDGEQIYVYARSGTATTATQKAKPKPKSAAFVLINRASAKEFEALDGIGPVLASRIVAFRKANGPFSAIEDLLKVPGIGAGTLSKFKTKLRV</sequence>
<dbReference type="InterPro" id="IPR003583">
    <property type="entry name" value="Hlx-hairpin-Hlx_DNA-bd_motif"/>
</dbReference>
<dbReference type="Gene3D" id="3.10.560.10">
    <property type="entry name" value="Outer membrane lipoprotein wza domain like"/>
    <property type="match status" value="1"/>
</dbReference>
<gene>
    <name evidence="3" type="ORF">UFOPK3482_00969</name>
</gene>
<protein>
    <submittedName>
        <fullName evidence="3">Unannotated protein</fullName>
    </submittedName>
</protein>
<dbReference type="GO" id="GO:0015627">
    <property type="term" value="C:type II protein secretion system complex"/>
    <property type="evidence" value="ECO:0007669"/>
    <property type="project" value="TreeGrafter"/>
</dbReference>
<organism evidence="3">
    <name type="scientific">freshwater metagenome</name>
    <dbReference type="NCBI Taxonomy" id="449393"/>
    <lineage>
        <taxon>unclassified sequences</taxon>
        <taxon>metagenomes</taxon>
        <taxon>ecological metagenomes</taxon>
    </lineage>
</organism>
<feature type="domain" description="Helix-hairpin-helix DNA-binding motif class 1" evidence="2">
    <location>
        <begin position="150"/>
        <end position="169"/>
    </location>
</feature>
<dbReference type="SUPFAM" id="SSF47781">
    <property type="entry name" value="RuvA domain 2-like"/>
    <property type="match status" value="1"/>
</dbReference>
<keyword evidence="1" id="KW-0472">Membrane</keyword>
<dbReference type="PANTHER" id="PTHR21180:SF32">
    <property type="entry name" value="ENDONUCLEASE_EXONUCLEASE_PHOSPHATASE FAMILY DOMAIN-CONTAINING PROTEIN 1"/>
    <property type="match status" value="1"/>
</dbReference>
<evidence type="ECO:0000259" key="2">
    <source>
        <dbReference type="SMART" id="SM00278"/>
    </source>
</evidence>
<dbReference type="InterPro" id="IPR051675">
    <property type="entry name" value="Endo/Exo/Phosphatase_dom_1"/>
</dbReference>
<dbReference type="Pfam" id="PF10531">
    <property type="entry name" value="SLBB"/>
    <property type="match status" value="1"/>
</dbReference>
<keyword evidence="1" id="KW-0812">Transmembrane</keyword>
<feature type="domain" description="Helix-hairpin-helix DNA-binding motif class 1" evidence="2">
    <location>
        <begin position="180"/>
        <end position="199"/>
    </location>
</feature>
<reference evidence="3" key="1">
    <citation type="submission" date="2020-05" db="EMBL/GenBank/DDBJ databases">
        <authorList>
            <person name="Chiriac C."/>
            <person name="Salcher M."/>
            <person name="Ghai R."/>
            <person name="Kavagutti S V."/>
        </authorList>
    </citation>
    <scope>NUCLEOTIDE SEQUENCE</scope>
</reference>
<keyword evidence="1" id="KW-1133">Transmembrane helix</keyword>
<dbReference type="GO" id="GO:0006281">
    <property type="term" value="P:DNA repair"/>
    <property type="evidence" value="ECO:0007669"/>
    <property type="project" value="InterPro"/>
</dbReference>
<dbReference type="NCBIfam" id="TIGR00426">
    <property type="entry name" value="competence protein ComEA helix-hairpin-helix repeat region"/>
    <property type="match status" value="1"/>
</dbReference>